<feature type="domain" description="Histidine kinase/HSP90-like ATPase" evidence="10">
    <location>
        <begin position="476"/>
        <end position="579"/>
    </location>
</feature>
<dbReference type="AlphaFoldDB" id="A0ABD3Q4D3"/>
<dbReference type="Pfam" id="PF02518">
    <property type="entry name" value="HATPase_c"/>
    <property type="match status" value="1"/>
</dbReference>
<comment type="caution">
    <text evidence="12">The sequence shown here is derived from an EMBL/GenBank/DDBJ whole genome shotgun (WGS) entry which is preliminary data.</text>
</comment>
<dbReference type="InterPro" id="IPR039028">
    <property type="entry name" value="BCKD/PDK"/>
</dbReference>
<evidence type="ECO:0000313" key="12">
    <source>
        <dbReference type="EMBL" id="KAL3794794.1"/>
    </source>
</evidence>
<comment type="subcellular location">
    <subcellularLocation>
        <location evidence="8">Mitochondrion matrix</location>
    </subcellularLocation>
</comment>
<sequence>GEKNIRPTIDDPNKELVIDDDIDISHIKQRVTLFVTSNLLLADLTRAIINYSNIFPMALHLTTDKAAAAMVSMGRRSVARSGSTWTFGNFGVQTFRGIGRCTGQLGPLICQERHCYIPSRSSRYVVRTMASHAADTGSSSLSSVNEDEHFDLNKSTDMKHSSNLSSSPVQVSMDELLALASCHPTPLSLADMYRYGSRPSTSSKDSEKDRDQFVDVVRLRNAQFLHRELPIRIAQRAIDLLTLPHGLNRTREVQSVANTYLQYLQSLRDMPVPTNAKTEREFTNALKNFILDRHSIPMAIARGLKSLKDERKAPVDGRRLAEMEEALNRFFTARVGLRFLVEHHVLSGNDKNSDALYKQQLELEGGLELLEDETYASETWENSGSCGCIQQNCDPIKEVKRTVARVTKLCRESYGIAPEINIVDCTTDKDAKMSFTYVPHHLRYMLAEFYLSGGTSQKEDHTKHHNDPDGGIHDSPTLPPIKVVVTKGSEDVTIKIADQGGGMPRSVSKHIWSFSHSTLSKEVRSREENYEFGKDDFTGGHIRGFGLPLARIYARYFGGEVTIKSMEGYGVDAYLYLPVLGVACENLPQRVVRSPGNLDSSLMDSKQICDGDGYYNGEVSDEYWTDGSSRNDDFFQDSAITRRSSVVLSNLNDRAL</sequence>
<evidence type="ECO:0000313" key="13">
    <source>
        <dbReference type="Proteomes" id="UP001516023"/>
    </source>
</evidence>
<dbReference type="EMBL" id="JABMIG020000077">
    <property type="protein sequence ID" value="KAL3794794.1"/>
    <property type="molecule type" value="Genomic_DNA"/>
</dbReference>
<organism evidence="12 13">
    <name type="scientific">Cyclotella cryptica</name>
    <dbReference type="NCBI Taxonomy" id="29204"/>
    <lineage>
        <taxon>Eukaryota</taxon>
        <taxon>Sar</taxon>
        <taxon>Stramenopiles</taxon>
        <taxon>Ochrophyta</taxon>
        <taxon>Bacillariophyta</taxon>
        <taxon>Coscinodiscophyceae</taxon>
        <taxon>Thalassiosirophycidae</taxon>
        <taxon>Stephanodiscales</taxon>
        <taxon>Stephanodiscaceae</taxon>
        <taxon>Cyclotella</taxon>
    </lineage>
</organism>
<keyword evidence="4 8" id="KW-0418">Kinase</keyword>
<comment type="catalytic activity">
    <reaction evidence="7">
        <text>L-seryl-[pyruvate dehydrogenase E1 alpha subunit] + ATP = O-phospho-L-seryl-[pyruvate dehydrogenase E1 alpha subunit] + ADP + H(+)</text>
        <dbReference type="Rhea" id="RHEA:23052"/>
        <dbReference type="Rhea" id="RHEA-COMP:13689"/>
        <dbReference type="Rhea" id="RHEA-COMP:13690"/>
        <dbReference type="ChEBI" id="CHEBI:15378"/>
        <dbReference type="ChEBI" id="CHEBI:29999"/>
        <dbReference type="ChEBI" id="CHEBI:30616"/>
        <dbReference type="ChEBI" id="CHEBI:83421"/>
        <dbReference type="ChEBI" id="CHEBI:456216"/>
        <dbReference type="EC" id="2.7.11.2"/>
    </reaction>
</comment>
<evidence type="ECO:0000256" key="3">
    <source>
        <dbReference type="ARBA" id="ARBA00022741"/>
    </source>
</evidence>
<evidence type="ECO:0000256" key="5">
    <source>
        <dbReference type="ARBA" id="ARBA00022840"/>
    </source>
</evidence>
<dbReference type="InterPro" id="IPR003594">
    <property type="entry name" value="HATPase_dom"/>
</dbReference>
<dbReference type="GO" id="GO:0005759">
    <property type="term" value="C:mitochondrial matrix"/>
    <property type="evidence" value="ECO:0007669"/>
    <property type="project" value="UniProtKB-SubCell"/>
</dbReference>
<evidence type="ECO:0000259" key="11">
    <source>
        <dbReference type="Pfam" id="PF10436"/>
    </source>
</evidence>
<reference evidence="12 13" key="1">
    <citation type="journal article" date="2020" name="G3 (Bethesda)">
        <title>Improved Reference Genome for Cyclotella cryptica CCMP332, a Model for Cell Wall Morphogenesis, Salinity Adaptation, and Lipid Production in Diatoms (Bacillariophyta).</title>
        <authorList>
            <person name="Roberts W.R."/>
            <person name="Downey K.M."/>
            <person name="Ruck E.C."/>
            <person name="Traller J.C."/>
            <person name="Alverson A.J."/>
        </authorList>
    </citation>
    <scope>NUCLEOTIDE SEQUENCE [LARGE SCALE GENOMIC DNA]</scope>
    <source>
        <strain evidence="12 13">CCMP332</strain>
    </source>
</reference>
<protein>
    <recommendedName>
        <fullName evidence="8">Protein-serine/threonine kinase</fullName>
        <ecNumber evidence="8">2.7.11.-</ecNumber>
    </recommendedName>
</protein>
<keyword evidence="2 8" id="KW-0808">Transferase</keyword>
<dbReference type="Gene3D" id="3.30.565.10">
    <property type="entry name" value="Histidine kinase-like ATPase, C-terminal domain"/>
    <property type="match status" value="1"/>
</dbReference>
<evidence type="ECO:0000259" key="10">
    <source>
        <dbReference type="Pfam" id="PF02518"/>
    </source>
</evidence>
<evidence type="ECO:0000256" key="2">
    <source>
        <dbReference type="ARBA" id="ARBA00022679"/>
    </source>
</evidence>
<evidence type="ECO:0000256" key="8">
    <source>
        <dbReference type="RuleBase" id="RU366032"/>
    </source>
</evidence>
<comment type="similarity">
    <text evidence="1 8">Belongs to the PDK/BCKDK protein kinase family.</text>
</comment>
<name>A0ABD3Q4D3_9STRA</name>
<dbReference type="Proteomes" id="UP001516023">
    <property type="component" value="Unassembled WGS sequence"/>
</dbReference>
<keyword evidence="6 8" id="KW-0496">Mitochondrion</keyword>
<feature type="domain" description="Branched-chain alpha-ketoacid dehydrogenase kinase/Pyruvate dehydrogenase kinase N-terminal" evidence="11">
    <location>
        <begin position="186"/>
        <end position="351"/>
    </location>
</feature>
<gene>
    <name evidence="12" type="ORF">HJC23_012804</name>
</gene>
<dbReference type="PANTHER" id="PTHR11947:SF3">
    <property type="entry name" value="[PYRUVATE DEHYDROGENASE (ACETYL-TRANSFERRING)] KINASE, MITOCHONDRIAL"/>
    <property type="match status" value="1"/>
</dbReference>
<keyword evidence="3 8" id="KW-0547">Nucleotide-binding</keyword>
<dbReference type="EC" id="2.7.11.-" evidence="8"/>
<feature type="non-terminal residue" evidence="12">
    <location>
        <position position="1"/>
    </location>
</feature>
<evidence type="ECO:0000256" key="4">
    <source>
        <dbReference type="ARBA" id="ARBA00022777"/>
    </source>
</evidence>
<dbReference type="InterPro" id="IPR036784">
    <property type="entry name" value="AK/P_DHK_N_sf"/>
</dbReference>
<evidence type="ECO:0000256" key="7">
    <source>
        <dbReference type="ARBA" id="ARBA00048201"/>
    </source>
</evidence>
<keyword evidence="5 8" id="KW-0067">ATP-binding</keyword>
<dbReference type="Pfam" id="PF10436">
    <property type="entry name" value="BCDHK_Adom3"/>
    <property type="match status" value="1"/>
</dbReference>
<feature type="compositionally biased region" description="Basic and acidic residues" evidence="9">
    <location>
        <begin position="457"/>
        <end position="472"/>
    </location>
</feature>
<dbReference type="SUPFAM" id="SSF55874">
    <property type="entry name" value="ATPase domain of HSP90 chaperone/DNA topoisomerase II/histidine kinase"/>
    <property type="match status" value="1"/>
</dbReference>
<proteinExistence type="inferred from homology"/>
<evidence type="ECO:0000256" key="9">
    <source>
        <dbReference type="SAM" id="MobiDB-lite"/>
    </source>
</evidence>
<keyword evidence="13" id="KW-1185">Reference proteome</keyword>
<accession>A0ABD3Q4D3</accession>
<evidence type="ECO:0000256" key="1">
    <source>
        <dbReference type="ARBA" id="ARBA00006155"/>
    </source>
</evidence>
<dbReference type="SUPFAM" id="SSF69012">
    <property type="entry name" value="alpha-ketoacid dehydrogenase kinase, N-terminal domain"/>
    <property type="match status" value="1"/>
</dbReference>
<feature type="region of interest" description="Disordered" evidence="9">
    <location>
        <begin position="456"/>
        <end position="477"/>
    </location>
</feature>
<dbReference type="PANTHER" id="PTHR11947">
    <property type="entry name" value="PYRUVATE DEHYDROGENASE KINASE"/>
    <property type="match status" value="1"/>
</dbReference>
<dbReference type="Gene3D" id="1.20.140.20">
    <property type="entry name" value="Alpha-ketoacid/pyruvate dehydrogenase kinase, N-terminal domain"/>
    <property type="match status" value="1"/>
</dbReference>
<dbReference type="GO" id="GO:0005524">
    <property type="term" value="F:ATP binding"/>
    <property type="evidence" value="ECO:0007669"/>
    <property type="project" value="UniProtKB-UniRule"/>
</dbReference>
<dbReference type="GO" id="GO:0004740">
    <property type="term" value="F:pyruvate dehydrogenase (acetyl-transferring) kinase activity"/>
    <property type="evidence" value="ECO:0007669"/>
    <property type="project" value="UniProtKB-EC"/>
</dbReference>
<dbReference type="InterPro" id="IPR018955">
    <property type="entry name" value="BCDHK/PDK_N"/>
</dbReference>
<dbReference type="InterPro" id="IPR036890">
    <property type="entry name" value="HATPase_C_sf"/>
</dbReference>
<evidence type="ECO:0000256" key="6">
    <source>
        <dbReference type="ARBA" id="ARBA00023128"/>
    </source>
</evidence>